<dbReference type="EMBL" id="AZAN01000001">
    <property type="protein sequence ID" value="ETA71087.1"/>
    <property type="molecule type" value="Genomic_DNA"/>
</dbReference>
<dbReference type="InterPro" id="IPR000092">
    <property type="entry name" value="Polyprenyl_synt"/>
</dbReference>
<dbReference type="PROSITE" id="PS00444">
    <property type="entry name" value="POLYPRENYL_SYNTHASE_2"/>
    <property type="match status" value="1"/>
</dbReference>
<evidence type="ECO:0000256" key="2">
    <source>
        <dbReference type="ARBA" id="ARBA00006706"/>
    </source>
</evidence>
<organism evidence="7 8">
    <name type="scientific">Actinospica robiniae DSM 44927</name>
    <dbReference type="NCBI Taxonomy" id="479430"/>
    <lineage>
        <taxon>Bacteria</taxon>
        <taxon>Bacillati</taxon>
        <taxon>Actinomycetota</taxon>
        <taxon>Actinomycetes</taxon>
        <taxon>Catenulisporales</taxon>
        <taxon>Actinospicaceae</taxon>
        <taxon>Actinospica</taxon>
    </lineage>
</organism>
<dbReference type="CDD" id="cd00685">
    <property type="entry name" value="Trans_IPPS_HT"/>
    <property type="match status" value="1"/>
</dbReference>
<evidence type="ECO:0000256" key="3">
    <source>
        <dbReference type="ARBA" id="ARBA00022679"/>
    </source>
</evidence>
<dbReference type="GO" id="GO:0008299">
    <property type="term" value="P:isoprenoid biosynthetic process"/>
    <property type="evidence" value="ECO:0007669"/>
    <property type="project" value="InterPro"/>
</dbReference>
<dbReference type="GO" id="GO:0004659">
    <property type="term" value="F:prenyltransferase activity"/>
    <property type="evidence" value="ECO:0007669"/>
    <property type="project" value="InterPro"/>
</dbReference>
<evidence type="ECO:0000256" key="6">
    <source>
        <dbReference type="RuleBase" id="RU004466"/>
    </source>
</evidence>
<evidence type="ECO:0000313" key="8">
    <source>
        <dbReference type="Proteomes" id="UP000019485"/>
    </source>
</evidence>
<evidence type="ECO:0000256" key="1">
    <source>
        <dbReference type="ARBA" id="ARBA00001946"/>
    </source>
</evidence>
<dbReference type="RefSeq" id="WP_211244017.1">
    <property type="nucleotide sequence ID" value="NZ_KI632511.1"/>
</dbReference>
<comment type="similarity">
    <text evidence="2 6">Belongs to the FPP/GGPP synthase family.</text>
</comment>
<comment type="cofactor">
    <cofactor evidence="1">
        <name>Mg(2+)</name>
        <dbReference type="ChEBI" id="CHEBI:18420"/>
    </cofactor>
</comment>
<dbReference type="Gene3D" id="1.10.600.10">
    <property type="entry name" value="Farnesyl Diphosphate Synthase"/>
    <property type="match status" value="1"/>
</dbReference>
<dbReference type="Pfam" id="PF00348">
    <property type="entry name" value="polyprenyl_synt"/>
    <property type="match status" value="1"/>
</dbReference>
<proteinExistence type="inferred from homology"/>
<comment type="caution">
    <text evidence="7">The sequence shown here is derived from an EMBL/GenBank/DDBJ whole genome shotgun (WGS) entry which is preliminary data.</text>
</comment>
<dbReference type="InterPro" id="IPR008949">
    <property type="entry name" value="Isoprenoid_synthase_dom_sf"/>
</dbReference>
<evidence type="ECO:0000256" key="4">
    <source>
        <dbReference type="ARBA" id="ARBA00022723"/>
    </source>
</evidence>
<dbReference type="SFLD" id="SFLDS00005">
    <property type="entry name" value="Isoprenoid_Synthase_Type_I"/>
    <property type="match status" value="1"/>
</dbReference>
<dbReference type="PANTHER" id="PTHR12001">
    <property type="entry name" value="GERANYLGERANYL PYROPHOSPHATE SYNTHASE"/>
    <property type="match status" value="1"/>
</dbReference>
<evidence type="ECO:0000256" key="5">
    <source>
        <dbReference type="ARBA" id="ARBA00022842"/>
    </source>
</evidence>
<keyword evidence="5" id="KW-0460">Magnesium</keyword>
<evidence type="ECO:0000313" key="7">
    <source>
        <dbReference type="EMBL" id="ETA71087.1"/>
    </source>
</evidence>
<dbReference type="GO" id="GO:0046872">
    <property type="term" value="F:metal ion binding"/>
    <property type="evidence" value="ECO:0007669"/>
    <property type="project" value="UniProtKB-KW"/>
</dbReference>
<dbReference type="HOGENOM" id="CLU_014015_2_1_11"/>
<dbReference type="PANTHER" id="PTHR12001:SF85">
    <property type="entry name" value="SHORT CHAIN ISOPRENYL DIPHOSPHATE SYNTHASE"/>
    <property type="match status" value="1"/>
</dbReference>
<keyword evidence="4" id="KW-0479">Metal-binding</keyword>
<dbReference type="InterPro" id="IPR033749">
    <property type="entry name" value="Polyprenyl_synt_CS"/>
</dbReference>
<reference evidence="7 8" key="1">
    <citation type="submission" date="2013-08" db="EMBL/GenBank/DDBJ databases">
        <authorList>
            <consortium name="DOE Joint Genome Institute"/>
            <person name="Eisen J."/>
            <person name="Huntemann M."/>
            <person name="Han J."/>
            <person name="Chen A."/>
            <person name="Kyrpides N."/>
            <person name="Mavromatis K."/>
            <person name="Markowitz V."/>
            <person name="Palaniappan K."/>
            <person name="Ivanova N."/>
            <person name="Schaumberg A."/>
            <person name="Pati A."/>
            <person name="Liolios K."/>
            <person name="Nordberg H.P."/>
            <person name="Cantor M.N."/>
            <person name="Hua S.X."/>
            <person name="Woyke T."/>
        </authorList>
    </citation>
    <scope>NUCLEOTIDE SEQUENCE [LARGE SCALE GENOMIC DNA]</scope>
    <source>
        <strain evidence="7 8">DSM 44927</strain>
    </source>
</reference>
<dbReference type="PROSITE" id="PS00723">
    <property type="entry name" value="POLYPRENYL_SYNTHASE_1"/>
    <property type="match status" value="1"/>
</dbReference>
<keyword evidence="3 6" id="KW-0808">Transferase</keyword>
<protein>
    <submittedName>
        <fullName evidence="7">Geranylgeranyl pyrophosphate synthase</fullName>
    </submittedName>
</protein>
<dbReference type="SFLD" id="SFLDG01017">
    <property type="entry name" value="Polyprenyl_Transferase_Like"/>
    <property type="match status" value="1"/>
</dbReference>
<dbReference type="SUPFAM" id="SSF48576">
    <property type="entry name" value="Terpenoid synthases"/>
    <property type="match status" value="1"/>
</dbReference>
<accession>W9E4I7</accession>
<name>W9E4I7_9ACTN</name>
<dbReference type="Proteomes" id="UP000019485">
    <property type="component" value="Unassembled WGS sequence"/>
</dbReference>
<keyword evidence="8" id="KW-1185">Reference proteome</keyword>
<dbReference type="AlphaFoldDB" id="W9E4I7"/>
<dbReference type="PATRIC" id="fig|479430.3.peg.114"/>
<sequence>MIASVGSPGVPVLDLDLFRARVEARIEQFLDAKARAVDTQRLPAPAVESLRAFFRAGGKRLRPLICACGWLAARGGRETASLIRVGAALEMFHAFALIHDDVMDRSDRRRGRPTVHRLLESDFSRSHPAGDSARLGESAAILVGDLSLVWSDELVHTAGLEPAVFMRVLELIDRMRSELMFGQYLDLTADARNGAGPELPLTVIRYKTAKYTVERPLQIGAALAGAGEGLLADLSAIALPLGEAFQLRDDLLGTFGDPEVTGKSQLDDLRAGKYTALIALALGDADPGQAAVLRGVLGNEAISDADADRARQVLDETGAAARVEQMIADRYRRTLTALDRAALPADADQALRSLAHDAVWRRS</sequence>
<gene>
    <name evidence="7" type="ORF">ActroDRAFT_0109</name>
</gene>